<dbReference type="AlphaFoldDB" id="A0ABD0NKQ6"/>
<feature type="non-terminal residue" evidence="1">
    <location>
        <position position="56"/>
    </location>
</feature>
<sequence>GTHFVITGLLFACKYRVAVKPVTEQEQRSEVMTSVTTPLCSSLMGRRKKPAACARD</sequence>
<dbReference type="Proteomes" id="UP001529510">
    <property type="component" value="Unassembled WGS sequence"/>
</dbReference>
<proteinExistence type="predicted"/>
<feature type="non-terminal residue" evidence="1">
    <location>
        <position position="1"/>
    </location>
</feature>
<dbReference type="EMBL" id="JAMKFB020000022">
    <property type="protein sequence ID" value="KAL0161786.1"/>
    <property type="molecule type" value="Genomic_DNA"/>
</dbReference>
<comment type="caution">
    <text evidence="1">The sequence shown here is derived from an EMBL/GenBank/DDBJ whole genome shotgun (WGS) entry which is preliminary data.</text>
</comment>
<gene>
    <name evidence="1" type="ORF">M9458_045511</name>
</gene>
<reference evidence="1 2" key="1">
    <citation type="submission" date="2024-05" db="EMBL/GenBank/DDBJ databases">
        <title>Genome sequencing and assembly of Indian major carp, Cirrhinus mrigala (Hamilton, 1822).</title>
        <authorList>
            <person name="Mohindra V."/>
            <person name="Chowdhury L.M."/>
            <person name="Lal K."/>
            <person name="Jena J.K."/>
        </authorList>
    </citation>
    <scope>NUCLEOTIDE SEQUENCE [LARGE SCALE GENOMIC DNA]</scope>
    <source>
        <strain evidence="1">CM1030</strain>
        <tissue evidence="1">Blood</tissue>
    </source>
</reference>
<accession>A0ABD0NKQ6</accession>
<keyword evidence="2" id="KW-1185">Reference proteome</keyword>
<evidence type="ECO:0000313" key="1">
    <source>
        <dbReference type="EMBL" id="KAL0161786.1"/>
    </source>
</evidence>
<organism evidence="1 2">
    <name type="scientific">Cirrhinus mrigala</name>
    <name type="common">Mrigala</name>
    <dbReference type="NCBI Taxonomy" id="683832"/>
    <lineage>
        <taxon>Eukaryota</taxon>
        <taxon>Metazoa</taxon>
        <taxon>Chordata</taxon>
        <taxon>Craniata</taxon>
        <taxon>Vertebrata</taxon>
        <taxon>Euteleostomi</taxon>
        <taxon>Actinopterygii</taxon>
        <taxon>Neopterygii</taxon>
        <taxon>Teleostei</taxon>
        <taxon>Ostariophysi</taxon>
        <taxon>Cypriniformes</taxon>
        <taxon>Cyprinidae</taxon>
        <taxon>Labeoninae</taxon>
        <taxon>Labeonini</taxon>
        <taxon>Cirrhinus</taxon>
    </lineage>
</organism>
<name>A0ABD0NKQ6_CIRMR</name>
<evidence type="ECO:0000313" key="2">
    <source>
        <dbReference type="Proteomes" id="UP001529510"/>
    </source>
</evidence>
<protein>
    <submittedName>
        <fullName evidence="1">Uncharacterized protein</fullName>
    </submittedName>
</protein>